<comment type="caution">
    <text evidence="2">The sequence shown here is derived from an EMBL/GenBank/DDBJ whole genome shotgun (WGS) entry which is preliminary data.</text>
</comment>
<dbReference type="PANTHER" id="PTHR32387">
    <property type="entry name" value="WU:FJ29H11"/>
    <property type="match status" value="1"/>
</dbReference>
<dbReference type="Gene3D" id="3.30.565.10">
    <property type="entry name" value="Histidine kinase-like ATPase, C-terminal domain"/>
    <property type="match status" value="1"/>
</dbReference>
<dbReference type="RefSeq" id="XP_060284489.1">
    <property type="nucleotide sequence ID" value="XM_060425465.1"/>
</dbReference>
<dbReference type="Proteomes" id="UP001244011">
    <property type="component" value="Unassembled WGS sequence"/>
</dbReference>
<reference evidence="2" key="1">
    <citation type="submission" date="2023-06" db="EMBL/GenBank/DDBJ databases">
        <title>Genome-scale phylogeny and comparative genomics of the fungal order Sordariales.</title>
        <authorList>
            <consortium name="Lawrence Berkeley National Laboratory"/>
            <person name="Hensen N."/>
            <person name="Bonometti L."/>
            <person name="Westerberg I."/>
            <person name="Brannstrom I.O."/>
            <person name="Guillou S."/>
            <person name="Cros-Aarteil S."/>
            <person name="Calhoun S."/>
            <person name="Haridas S."/>
            <person name="Kuo A."/>
            <person name="Mondo S."/>
            <person name="Pangilinan J."/>
            <person name="Riley R."/>
            <person name="Labutti K."/>
            <person name="Andreopoulos B."/>
            <person name="Lipzen A."/>
            <person name="Chen C."/>
            <person name="Yanf M."/>
            <person name="Daum C."/>
            <person name="Ng V."/>
            <person name="Clum A."/>
            <person name="Steindorff A."/>
            <person name="Ohm R."/>
            <person name="Martin F."/>
            <person name="Silar P."/>
            <person name="Natvig D."/>
            <person name="Lalanne C."/>
            <person name="Gautier V."/>
            <person name="Ament-Velasquez S.L."/>
            <person name="Kruys A."/>
            <person name="Hutchinson M.I."/>
            <person name="Powell A.J."/>
            <person name="Barry K."/>
            <person name="Miller A.N."/>
            <person name="Grigoriev I.V."/>
            <person name="Debuchy R."/>
            <person name="Gladieux P."/>
            <person name="Thoren M.H."/>
            <person name="Johannesson H."/>
        </authorList>
    </citation>
    <scope>NUCLEOTIDE SEQUENCE</scope>
    <source>
        <strain evidence="2">8032-3</strain>
    </source>
</reference>
<dbReference type="InterPro" id="IPR052957">
    <property type="entry name" value="Auxin_embryo_med"/>
</dbReference>
<keyword evidence="3" id="KW-1185">Reference proteome</keyword>
<dbReference type="InterPro" id="IPR036890">
    <property type="entry name" value="HATPase_C_sf"/>
</dbReference>
<feature type="compositionally biased region" description="Acidic residues" evidence="1">
    <location>
        <begin position="1362"/>
        <end position="1372"/>
    </location>
</feature>
<evidence type="ECO:0000256" key="1">
    <source>
        <dbReference type="SAM" id="MobiDB-lite"/>
    </source>
</evidence>
<dbReference type="SUPFAM" id="SSF55874">
    <property type="entry name" value="ATPase domain of HSP90 chaperone/DNA topoisomerase II/histidine kinase"/>
    <property type="match status" value="1"/>
</dbReference>
<dbReference type="EMBL" id="MU839006">
    <property type="protein sequence ID" value="KAK1768276.1"/>
    <property type="molecule type" value="Genomic_DNA"/>
</dbReference>
<feature type="region of interest" description="Disordered" evidence="1">
    <location>
        <begin position="1359"/>
        <end position="1479"/>
    </location>
</feature>
<protein>
    <submittedName>
        <fullName evidence="2">Ino80 chromatin remodeling complex protein</fullName>
    </submittedName>
</protein>
<evidence type="ECO:0000313" key="3">
    <source>
        <dbReference type="Proteomes" id="UP001244011"/>
    </source>
</evidence>
<feature type="compositionally biased region" description="Basic and acidic residues" evidence="1">
    <location>
        <begin position="1373"/>
        <end position="1383"/>
    </location>
</feature>
<name>A0AAJ0C5Z3_9PEZI</name>
<dbReference type="GeneID" id="85308652"/>
<sequence>MSGRAGARRLVEDICKEHGYIPPEILDRLSKADRDVIVQAMLSKDKLIASSITTLAQNLYTSNARFVFELLQNCDDNHYNNARARDEVPYVSFNIYPDRIIMECNEDGFEPENLTAICNVGQSSKTGAQGYIGEKGIGFKSVFMVAYKAHIQSGDFSFHFLHRNGDSGLGMITPVWQDHEDDLEDHLTRITLLLHNDGDSAALEKQRQTTGQQLREIHDTILLFMKNMEWIEIVFYDDDEEVEFTTTYSIDRQTDNRVAVTKHTSEDGEEQEDVRYYHTTKHVATNLAGNENRTYSDKEMETMAYSRSEVVLAFPLDEDSVPVIDNQWIFAFLPVRQMGFKFLIQADFVTQANRQDIVTTSLRNEGLANGIAEAFVKAVLQFCQHDTLQYQWMRYLPQEDGYPWDGFWKSLIQKIGDQLKRTPVMRPVKPGPLQLLSACRRLPPMQLDKHGKPLFADIAPERYLSLDYGRRDLDLLGKHGLPFMSFCEAIVRVAHDLASSKSRMKSTVDEDWQSRVALLLNLPFADSRQDGKDRVKQLDLLPLRDGSWTTIKSGNVYYPRVGGTDLDIPLGLDLKVVDPKAVANAQRKQLFGSIGVQTASVSFIREAIFNIHTRLFFSIILKVAASHLRFLYMTQHLTKTPYSYDRLYLVTEQKKVQSYGSADFYIRDDSPYGAAQLLDPVDDESDSENNAPGFNVSILHGAYFKDTPIPQTRDSLSWKEWLHECFKVRRHLRLIDKDGAKLSDICHYVAEHRPKKFLGFLQATWELEWPLAAMEKEDIIDELGWVDVLCEDNEMRPFDTTYLPTTDLKQLSSRFLLEGEYFPWLQLETEPIYNTFPPQWDALGKAFGLGSKGPDTTFILDVLDYILDQNESAEDMVRPERVYELYVYLQSEVRKSSEPGILEELIRNQFLSRPSIFIPEGADQRPAWAHAEECVWESPIEMMTKYSLAKLYEADFERFGTDRSNLANFFSGTLEIPNYDWEDLIEEIREFKSSDCTDFDRVSELYKCLADERLTDISAEQLRKTFEAEALICGSENQVVSWHKTAQCLWTSATQIRGMLTLKELYPHLRSFFVKNVGVQTMTAKMVYDKLTGPELSVEEAKQTLETFNSLLRVSKRGEFDPAPVLQKTVFPVKFPNGHVSLLKGSDDFALLDRKSLGDDFAAKAKFLDFSMDKTRDLRPLIEWAGLEKRYLSKVVKEISAADEDSTRPISSPYREIKPKARALLSIAMAYNSPRTKGNHEAFYNLLRSSETLETDKITSELHLHQDGKLLRVEKATADLHIRENPTSLTIYVPEDETSQDFCFNSKLPQLLCEWIMTEPTSRILEHVHQEAVNAVQSVLNVKKSRALAKVLDHHGVTLLDDPAEEAEELEREEAHESEREQVEELEGEDHGVAGPAGPRTPLRPNIQVLQSRTPDNHRSDSSATEYLGTDTPPSSVHSPTASRSPRNEGISCLTAGSSYASSARPRLQPVDVDSSVPDSGEYTTLLHKVVNAARRTGFPSQGAFDMSAIQAALGSSTLDEGDEDPYRPRSISKLERDKQVGAAGELFVFELLSRLDIPLSGFSRANWQSTIRSYVTSHPDYSDMRPWKGRETADITYADYNSTLANLLIDKGYLASDVWAGARLQYYIEVKTTTGPCETPFYMSKHQYKRMQDKSNTAGGRRTENLYVIFRVFNLGSDSVGLKVLVDPESMRRRGELVFTTETWAVTIGA</sequence>
<evidence type="ECO:0000313" key="2">
    <source>
        <dbReference type="EMBL" id="KAK1768276.1"/>
    </source>
</evidence>
<dbReference type="NCBIfam" id="NF047352">
    <property type="entry name" value="P_loop_sacsin"/>
    <property type="match status" value="1"/>
</dbReference>
<feature type="compositionally biased region" description="Polar residues" evidence="1">
    <location>
        <begin position="1432"/>
        <end position="1445"/>
    </location>
</feature>
<gene>
    <name evidence="2" type="ORF">QBC33DRAFT_490754</name>
</gene>
<proteinExistence type="predicted"/>
<dbReference type="PANTHER" id="PTHR32387:SF0">
    <property type="entry name" value="PROTEIN NO VEIN"/>
    <property type="match status" value="1"/>
</dbReference>
<accession>A0AAJ0C5Z3</accession>
<organism evidence="2 3">
    <name type="scientific">Phialemonium atrogriseum</name>
    <dbReference type="NCBI Taxonomy" id="1093897"/>
    <lineage>
        <taxon>Eukaryota</taxon>
        <taxon>Fungi</taxon>
        <taxon>Dikarya</taxon>
        <taxon>Ascomycota</taxon>
        <taxon>Pezizomycotina</taxon>
        <taxon>Sordariomycetes</taxon>
        <taxon>Sordariomycetidae</taxon>
        <taxon>Cephalothecales</taxon>
        <taxon>Cephalothecaceae</taxon>
        <taxon>Phialemonium</taxon>
    </lineage>
</organism>